<proteinExistence type="predicted"/>
<sequence length="96" mass="10932">MLCLEVDRQLDKTNFTPSNNYICPTSSPNKNLTQFTTSNYSIPDILPPDPVLKVVLLMVKWLLQHGNMTCHLLLPRHLYLLPCLSSSSLCHPPRRS</sequence>
<evidence type="ECO:0000313" key="1">
    <source>
        <dbReference type="EMBL" id="JAD49866.1"/>
    </source>
</evidence>
<reference evidence="1" key="2">
    <citation type="journal article" date="2015" name="Data Brief">
        <title>Shoot transcriptome of the giant reed, Arundo donax.</title>
        <authorList>
            <person name="Barrero R.A."/>
            <person name="Guerrero F.D."/>
            <person name="Moolhuijzen P."/>
            <person name="Goolsby J.A."/>
            <person name="Tidwell J."/>
            <person name="Bellgard S.E."/>
            <person name="Bellgard M.I."/>
        </authorList>
    </citation>
    <scope>NUCLEOTIDE SEQUENCE</scope>
    <source>
        <tissue evidence="1">Shoot tissue taken approximately 20 cm above the soil surface</tissue>
    </source>
</reference>
<dbReference type="AlphaFoldDB" id="A0A0A9AFD2"/>
<name>A0A0A9AFD2_ARUDO</name>
<protein>
    <submittedName>
        <fullName evidence="1">Uncharacterized protein</fullName>
    </submittedName>
</protein>
<reference evidence="1" key="1">
    <citation type="submission" date="2014-09" db="EMBL/GenBank/DDBJ databases">
        <authorList>
            <person name="Magalhaes I.L.F."/>
            <person name="Oliveira U."/>
            <person name="Santos F.R."/>
            <person name="Vidigal T.H.D.A."/>
            <person name="Brescovit A.D."/>
            <person name="Santos A.J."/>
        </authorList>
    </citation>
    <scope>NUCLEOTIDE SEQUENCE</scope>
    <source>
        <tissue evidence="1">Shoot tissue taken approximately 20 cm above the soil surface</tissue>
    </source>
</reference>
<accession>A0A0A9AFD2</accession>
<organism evidence="1">
    <name type="scientific">Arundo donax</name>
    <name type="common">Giant reed</name>
    <name type="synonym">Donax arundinaceus</name>
    <dbReference type="NCBI Taxonomy" id="35708"/>
    <lineage>
        <taxon>Eukaryota</taxon>
        <taxon>Viridiplantae</taxon>
        <taxon>Streptophyta</taxon>
        <taxon>Embryophyta</taxon>
        <taxon>Tracheophyta</taxon>
        <taxon>Spermatophyta</taxon>
        <taxon>Magnoliopsida</taxon>
        <taxon>Liliopsida</taxon>
        <taxon>Poales</taxon>
        <taxon>Poaceae</taxon>
        <taxon>PACMAD clade</taxon>
        <taxon>Arundinoideae</taxon>
        <taxon>Arundineae</taxon>
        <taxon>Arundo</taxon>
    </lineage>
</organism>
<dbReference type="EMBL" id="GBRH01248029">
    <property type="protein sequence ID" value="JAD49866.1"/>
    <property type="molecule type" value="Transcribed_RNA"/>
</dbReference>